<keyword evidence="8 10" id="KW-0479">Metal-binding</keyword>
<feature type="active site" description="Proton donor" evidence="10 12">
    <location>
        <position position="176"/>
    </location>
</feature>
<accession>A0AAW5N7J0</accession>
<evidence type="ECO:0000256" key="10">
    <source>
        <dbReference type="HAMAP-Rule" id="MF_02227"/>
    </source>
</evidence>
<dbReference type="InterPro" id="IPR000056">
    <property type="entry name" value="Ribul_P_3_epim-like"/>
</dbReference>
<dbReference type="GO" id="GO:0004750">
    <property type="term" value="F:D-ribulose-phosphate 3-epimerase activity"/>
    <property type="evidence" value="ECO:0007669"/>
    <property type="project" value="UniProtKB-UniRule"/>
</dbReference>
<dbReference type="Proteomes" id="UP001204579">
    <property type="component" value="Unassembled WGS sequence"/>
</dbReference>
<comment type="caution">
    <text evidence="15">The sequence shown here is derived from an EMBL/GenBank/DDBJ whole genome shotgun (WGS) entry which is preliminary data.</text>
</comment>
<dbReference type="GO" id="GO:0006098">
    <property type="term" value="P:pentose-phosphate shunt"/>
    <property type="evidence" value="ECO:0007669"/>
    <property type="project" value="UniProtKB-UniRule"/>
</dbReference>
<comment type="similarity">
    <text evidence="6 10 11">Belongs to the ribulose-phosphate 3-epimerase family.</text>
</comment>
<dbReference type="HAMAP" id="MF_02227">
    <property type="entry name" value="RPE"/>
    <property type="match status" value="1"/>
</dbReference>
<evidence type="ECO:0000256" key="11">
    <source>
        <dbReference type="PIRNR" id="PIRNR001461"/>
    </source>
</evidence>
<dbReference type="GeneID" id="82442188"/>
<dbReference type="NCBIfam" id="TIGR01163">
    <property type="entry name" value="rpe"/>
    <property type="match status" value="1"/>
</dbReference>
<keyword evidence="13" id="KW-0464">Manganese</keyword>
<feature type="binding site" evidence="10 14">
    <location>
        <position position="9"/>
    </location>
    <ligand>
        <name>substrate</name>
    </ligand>
</feature>
<keyword evidence="13" id="KW-0862">Zinc</keyword>
<keyword evidence="16" id="KW-1185">Reference proteome</keyword>
<dbReference type="CDD" id="cd00429">
    <property type="entry name" value="RPE"/>
    <property type="match status" value="1"/>
</dbReference>
<comment type="catalytic activity">
    <reaction evidence="1 10 11">
        <text>D-ribulose 5-phosphate = D-xylulose 5-phosphate</text>
        <dbReference type="Rhea" id="RHEA:13677"/>
        <dbReference type="ChEBI" id="CHEBI:57737"/>
        <dbReference type="ChEBI" id="CHEBI:58121"/>
        <dbReference type="EC" id="5.1.3.1"/>
    </reaction>
</comment>
<name>A0AAW5N7J0_9BACT</name>
<keyword evidence="10 11" id="KW-0119">Carbohydrate metabolism</keyword>
<feature type="binding site" evidence="10 13">
    <location>
        <position position="34"/>
    </location>
    <ligand>
        <name>a divalent metal cation</name>
        <dbReference type="ChEBI" id="CHEBI:60240"/>
    </ligand>
</feature>
<dbReference type="NCBIfam" id="NF004076">
    <property type="entry name" value="PRK05581.1-4"/>
    <property type="match status" value="1"/>
</dbReference>
<evidence type="ECO:0000256" key="6">
    <source>
        <dbReference type="ARBA" id="ARBA00009541"/>
    </source>
</evidence>
<feature type="active site" description="Proton acceptor" evidence="10 12">
    <location>
        <position position="36"/>
    </location>
</feature>
<evidence type="ECO:0000256" key="14">
    <source>
        <dbReference type="PIRSR" id="PIRSR001461-3"/>
    </source>
</evidence>
<sequence>MKEIKLSPSLLSANFANLQDDLDKINRSEADWLHIDIMDGVFVPNISFGFPVLKYVAKLSKKPLDVHLMIVQPEKFITEVKELGTMLMNVHYEACTHLHRVVQQIKAAGMQAGVTLNPATPVCMLADIIEELDLVLLMSVNPGFGGQKFIPHTLQKVSELRELIERTHSHALIEVDGGVNLETAPLLKQAGADVLVAGNAVFKAPDMIEMVHQLKNI</sequence>
<dbReference type="AlphaFoldDB" id="A0AAW5N7J0"/>
<dbReference type="GO" id="GO:0046872">
    <property type="term" value="F:metal ion binding"/>
    <property type="evidence" value="ECO:0007669"/>
    <property type="project" value="UniProtKB-UniRule"/>
</dbReference>
<evidence type="ECO:0000256" key="5">
    <source>
        <dbReference type="ARBA" id="ARBA00001954"/>
    </source>
</evidence>
<proteinExistence type="inferred from homology"/>
<keyword evidence="9 10" id="KW-0413">Isomerase</keyword>
<feature type="binding site" evidence="10">
    <location>
        <begin position="176"/>
        <end position="178"/>
    </location>
    <ligand>
        <name>substrate</name>
    </ligand>
</feature>
<comment type="cofactor">
    <cofactor evidence="3">
        <name>Co(2+)</name>
        <dbReference type="ChEBI" id="CHEBI:48828"/>
    </cofactor>
</comment>
<comment type="cofactor">
    <cofactor evidence="5">
        <name>Fe(2+)</name>
        <dbReference type="ChEBI" id="CHEBI:29033"/>
    </cofactor>
</comment>
<organism evidence="15 16">
    <name type="scientific">Phocaeicola barnesiae</name>
    <dbReference type="NCBI Taxonomy" id="376804"/>
    <lineage>
        <taxon>Bacteria</taxon>
        <taxon>Pseudomonadati</taxon>
        <taxon>Bacteroidota</taxon>
        <taxon>Bacteroidia</taxon>
        <taxon>Bacteroidales</taxon>
        <taxon>Bacteroidaceae</taxon>
        <taxon>Phocaeicola</taxon>
    </lineage>
</organism>
<feature type="binding site" evidence="10 13">
    <location>
        <position position="67"/>
    </location>
    <ligand>
        <name>a divalent metal cation</name>
        <dbReference type="ChEBI" id="CHEBI:60240"/>
    </ligand>
</feature>
<evidence type="ECO:0000256" key="7">
    <source>
        <dbReference type="ARBA" id="ARBA00013188"/>
    </source>
</evidence>
<evidence type="ECO:0000313" key="15">
    <source>
        <dbReference type="EMBL" id="MCR8874691.1"/>
    </source>
</evidence>
<dbReference type="EMBL" id="JANRHJ010000013">
    <property type="protein sequence ID" value="MCR8874691.1"/>
    <property type="molecule type" value="Genomic_DNA"/>
</dbReference>
<dbReference type="PROSITE" id="PS01085">
    <property type="entry name" value="RIBUL_P_3_EPIMER_1"/>
    <property type="match status" value="1"/>
</dbReference>
<comment type="cofactor">
    <cofactor evidence="2">
        <name>Mn(2+)</name>
        <dbReference type="ChEBI" id="CHEBI:29035"/>
    </cofactor>
</comment>
<reference evidence="15 16" key="1">
    <citation type="submission" date="2022-08" db="EMBL/GenBank/DDBJ databases">
        <authorList>
            <person name="Zeman M."/>
            <person name="Kubasova T."/>
        </authorList>
    </citation>
    <scope>NUCLEOTIDE SEQUENCE [LARGE SCALE GENOMIC DNA]</scope>
    <source>
        <strain evidence="15 16">ET62</strain>
    </source>
</reference>
<dbReference type="Gene3D" id="3.20.20.70">
    <property type="entry name" value="Aldolase class I"/>
    <property type="match status" value="1"/>
</dbReference>
<feature type="binding site" evidence="10 13">
    <location>
        <position position="176"/>
    </location>
    <ligand>
        <name>a divalent metal cation</name>
        <dbReference type="ChEBI" id="CHEBI:60240"/>
    </ligand>
</feature>
<comment type="cofactor">
    <cofactor evidence="4">
        <name>Zn(2+)</name>
        <dbReference type="ChEBI" id="CHEBI:29105"/>
    </cofactor>
</comment>
<feature type="binding site" evidence="10 13">
    <location>
        <position position="36"/>
    </location>
    <ligand>
        <name>a divalent metal cation</name>
        <dbReference type="ChEBI" id="CHEBI:60240"/>
    </ligand>
</feature>
<evidence type="ECO:0000256" key="9">
    <source>
        <dbReference type="ARBA" id="ARBA00023235"/>
    </source>
</evidence>
<keyword evidence="13" id="KW-0170">Cobalt</keyword>
<dbReference type="InterPro" id="IPR026019">
    <property type="entry name" value="Ribul_P_3_epim"/>
</dbReference>
<protein>
    <recommendedName>
        <fullName evidence="7 10">Ribulose-phosphate 3-epimerase</fullName>
        <ecNumber evidence="7 10">5.1.3.1</ecNumber>
    </recommendedName>
</protein>
<feature type="binding site" evidence="14">
    <location>
        <position position="178"/>
    </location>
    <ligand>
        <name>substrate</name>
    </ligand>
</feature>
<dbReference type="InterPro" id="IPR013785">
    <property type="entry name" value="Aldolase_TIM"/>
</dbReference>
<dbReference type="SUPFAM" id="SSF51366">
    <property type="entry name" value="Ribulose-phoshate binding barrel"/>
    <property type="match status" value="1"/>
</dbReference>
<gene>
    <name evidence="10 15" type="primary">rpe</name>
    <name evidence="15" type="ORF">NW209_11825</name>
</gene>
<dbReference type="Pfam" id="PF00834">
    <property type="entry name" value="Ribul_P_3_epim"/>
    <property type="match status" value="1"/>
</dbReference>
<evidence type="ECO:0000256" key="12">
    <source>
        <dbReference type="PIRSR" id="PIRSR001461-1"/>
    </source>
</evidence>
<evidence type="ECO:0000256" key="8">
    <source>
        <dbReference type="ARBA" id="ARBA00022723"/>
    </source>
</evidence>
<dbReference type="PROSITE" id="PS01086">
    <property type="entry name" value="RIBUL_P_3_EPIMER_2"/>
    <property type="match status" value="1"/>
</dbReference>
<evidence type="ECO:0000313" key="16">
    <source>
        <dbReference type="Proteomes" id="UP001204579"/>
    </source>
</evidence>
<evidence type="ECO:0000256" key="4">
    <source>
        <dbReference type="ARBA" id="ARBA00001947"/>
    </source>
</evidence>
<dbReference type="EC" id="5.1.3.1" evidence="7 10"/>
<feature type="binding site" evidence="10 14">
    <location>
        <position position="67"/>
    </location>
    <ligand>
        <name>substrate</name>
    </ligand>
</feature>
<dbReference type="InterPro" id="IPR011060">
    <property type="entry name" value="RibuloseP-bd_barrel"/>
</dbReference>
<comment type="caution">
    <text evidence="10">Lacks conserved residue(s) required for the propagation of feature annotation.</text>
</comment>
<dbReference type="PIRSF" id="PIRSF001461">
    <property type="entry name" value="RPE"/>
    <property type="match status" value="1"/>
</dbReference>
<dbReference type="PANTHER" id="PTHR11749">
    <property type="entry name" value="RIBULOSE-5-PHOSPHATE-3-EPIMERASE"/>
    <property type="match status" value="1"/>
</dbReference>
<evidence type="ECO:0000256" key="3">
    <source>
        <dbReference type="ARBA" id="ARBA00001941"/>
    </source>
</evidence>
<evidence type="ECO:0000256" key="2">
    <source>
        <dbReference type="ARBA" id="ARBA00001936"/>
    </source>
</evidence>
<evidence type="ECO:0000256" key="1">
    <source>
        <dbReference type="ARBA" id="ARBA00001782"/>
    </source>
</evidence>
<dbReference type="GO" id="GO:0019323">
    <property type="term" value="P:pentose catabolic process"/>
    <property type="evidence" value="ECO:0007669"/>
    <property type="project" value="UniProtKB-UniRule"/>
</dbReference>
<feature type="binding site" evidence="10 14">
    <location>
        <begin position="143"/>
        <end position="146"/>
    </location>
    <ligand>
        <name>substrate</name>
    </ligand>
</feature>
<comment type="cofactor">
    <cofactor evidence="10 13">
        <name>a divalent metal cation</name>
        <dbReference type="ChEBI" id="CHEBI:60240"/>
    </cofactor>
    <text evidence="10 13">Binds 1 divalent metal cation per subunit.</text>
</comment>
<dbReference type="RefSeq" id="WP_022340402.1">
    <property type="nucleotide sequence ID" value="NZ_CALULB010000020.1"/>
</dbReference>
<evidence type="ECO:0000256" key="13">
    <source>
        <dbReference type="PIRSR" id="PIRSR001461-2"/>
    </source>
</evidence>
<dbReference type="FunFam" id="3.20.20.70:FF:000171">
    <property type="entry name" value="Ribulose-phosphate 3-epimerase"/>
    <property type="match status" value="1"/>
</dbReference>
<comment type="pathway">
    <text evidence="10">Carbohydrate degradation.</text>
</comment>
<comment type="function">
    <text evidence="10">Catalyzes the reversible epimerization of D-ribulose 5-phosphate to D-xylulose 5-phosphate.</text>
</comment>